<reference evidence="2" key="1">
    <citation type="submission" date="2019-04" db="EMBL/GenBank/DDBJ databases">
        <title>Friends and foes A comparative genomics studyof 23 Aspergillus species from section Flavi.</title>
        <authorList>
            <consortium name="DOE Joint Genome Institute"/>
            <person name="Kjaerbolling I."/>
            <person name="Vesth T."/>
            <person name="Frisvad J.C."/>
            <person name="Nybo J.L."/>
            <person name="Theobald S."/>
            <person name="Kildgaard S."/>
            <person name="Isbrandt T."/>
            <person name="Kuo A."/>
            <person name="Sato A."/>
            <person name="Lyhne E.K."/>
            <person name="Kogle M.E."/>
            <person name="Wiebenga A."/>
            <person name="Kun R.S."/>
            <person name="Lubbers R.J."/>
            <person name="Makela M.R."/>
            <person name="Barry K."/>
            <person name="Chovatia M."/>
            <person name="Clum A."/>
            <person name="Daum C."/>
            <person name="Haridas S."/>
            <person name="He G."/>
            <person name="LaButti K."/>
            <person name="Lipzen A."/>
            <person name="Mondo S."/>
            <person name="Riley R."/>
            <person name="Salamov A."/>
            <person name="Simmons B.A."/>
            <person name="Magnuson J.K."/>
            <person name="Henrissat B."/>
            <person name="Mortensen U.H."/>
            <person name="Larsen T.O."/>
            <person name="Devries R.P."/>
            <person name="Grigoriev I.V."/>
            <person name="Machida M."/>
            <person name="Baker S.E."/>
            <person name="Andersen M.R."/>
        </authorList>
    </citation>
    <scope>NUCLEOTIDE SEQUENCE [LARGE SCALE GENOMIC DNA]</scope>
    <source>
        <strain evidence="2">IBT 14317</strain>
    </source>
</reference>
<protein>
    <submittedName>
        <fullName evidence="2">Uncharacterized protein</fullName>
    </submittedName>
</protein>
<organism evidence="2">
    <name type="scientific">Petromyces alliaceus</name>
    <name type="common">Aspergillus alliaceus</name>
    <dbReference type="NCBI Taxonomy" id="209559"/>
    <lineage>
        <taxon>Eukaryota</taxon>
        <taxon>Fungi</taxon>
        <taxon>Dikarya</taxon>
        <taxon>Ascomycota</taxon>
        <taxon>Pezizomycotina</taxon>
        <taxon>Eurotiomycetes</taxon>
        <taxon>Eurotiomycetidae</taxon>
        <taxon>Eurotiales</taxon>
        <taxon>Aspergillaceae</taxon>
        <taxon>Aspergillus</taxon>
        <taxon>Aspergillus subgen. Circumdati</taxon>
    </lineage>
</organism>
<proteinExistence type="predicted"/>
<dbReference type="Proteomes" id="UP000326877">
    <property type="component" value="Unassembled WGS sequence"/>
</dbReference>
<keyword evidence="1" id="KW-0472">Membrane</keyword>
<dbReference type="OrthoDB" id="4501070at2759"/>
<gene>
    <name evidence="2" type="ORF">BDV23DRAFT_177399</name>
</gene>
<sequence length="243" mass="27789">MSEKQIDEKEVIDDAILDPLFFLLSARRGIERDPRARQTAIPDVYTVNYRGKSGVKPINRTPFISRFICGLGRFQPKRLTPARWSMVASVFGLMRSICGVIEKSKMDTERQAFSRKFEVALACAVLMSLIFFFAKQYARRHAAAATPPQYDPESYQCRLVTAMKRIDLQYKEITTATMLEMESYWKDERALCERFRIDGLVDPEDEHLIYDVVVKFYENGGVVLLFPSATPSQPKPGVVISKV</sequence>
<feature type="transmembrane region" description="Helical" evidence="1">
    <location>
        <begin position="113"/>
        <end position="134"/>
    </location>
</feature>
<evidence type="ECO:0000313" key="2">
    <source>
        <dbReference type="EMBL" id="KAE8383992.1"/>
    </source>
</evidence>
<dbReference type="AlphaFoldDB" id="A0A5N7BQB2"/>
<dbReference type="EMBL" id="ML735424">
    <property type="protein sequence ID" value="KAE8383992.1"/>
    <property type="molecule type" value="Genomic_DNA"/>
</dbReference>
<keyword evidence="1" id="KW-1133">Transmembrane helix</keyword>
<name>A0A5N7BQB2_PETAA</name>
<accession>A0A5N7BQB2</accession>
<keyword evidence="1" id="KW-0812">Transmembrane</keyword>
<evidence type="ECO:0000256" key="1">
    <source>
        <dbReference type="SAM" id="Phobius"/>
    </source>
</evidence>